<accession>A0A6J3M2G2</accession>
<evidence type="ECO:0000313" key="1">
    <source>
        <dbReference type="Proteomes" id="UP000504637"/>
    </source>
</evidence>
<sequence length="109" mass="11353">MHPRIRSQAVCLCPLYLSASPVPVIGPLPPAVLPSLQVDHRKSPLCSALAPTGVGHADNIPYETCDDSMASSVTPSSECLSRSIAQVLMSHDEDRVASGLADVSQSSSA</sequence>
<dbReference type="RefSeq" id="XP_033459241.1">
    <property type="nucleotide sequence ID" value="XM_033604992.1"/>
</dbReference>
<keyword evidence="1" id="KW-1185">Reference proteome</keyword>
<dbReference type="GeneID" id="54362792"/>
<protein>
    <submittedName>
        <fullName evidence="2">Uncharacterized protein</fullName>
    </submittedName>
</protein>
<organism evidence="2">
    <name type="scientific">Dissoconium aciculare CBS 342.82</name>
    <dbReference type="NCBI Taxonomy" id="1314786"/>
    <lineage>
        <taxon>Eukaryota</taxon>
        <taxon>Fungi</taxon>
        <taxon>Dikarya</taxon>
        <taxon>Ascomycota</taxon>
        <taxon>Pezizomycotina</taxon>
        <taxon>Dothideomycetes</taxon>
        <taxon>Dothideomycetidae</taxon>
        <taxon>Mycosphaerellales</taxon>
        <taxon>Dissoconiaceae</taxon>
        <taxon>Dissoconium</taxon>
    </lineage>
</organism>
<name>A0A6J3M2G2_9PEZI</name>
<proteinExistence type="predicted"/>
<reference evidence="2" key="2">
    <citation type="submission" date="2020-04" db="EMBL/GenBank/DDBJ databases">
        <authorList>
            <consortium name="NCBI Genome Project"/>
        </authorList>
    </citation>
    <scope>NUCLEOTIDE SEQUENCE</scope>
    <source>
        <strain evidence="2">CBS 342.82</strain>
    </source>
</reference>
<reference evidence="2" key="1">
    <citation type="submission" date="2020-01" db="EMBL/GenBank/DDBJ databases">
        <authorList>
            <consortium name="DOE Joint Genome Institute"/>
            <person name="Haridas S."/>
            <person name="Albert R."/>
            <person name="Binder M."/>
            <person name="Bloem J."/>
            <person name="Labutti K."/>
            <person name="Salamov A."/>
            <person name="Andreopoulos B."/>
            <person name="Baker S.E."/>
            <person name="Barry K."/>
            <person name="Bills G."/>
            <person name="Bluhm B.H."/>
            <person name="Cannon C."/>
            <person name="Castanera R."/>
            <person name="Culley D.E."/>
            <person name="Daum C."/>
            <person name="Ezra D."/>
            <person name="Gonzalez J.B."/>
            <person name="Henrissat B."/>
            <person name="Kuo A."/>
            <person name="Liang C."/>
            <person name="Lipzen A."/>
            <person name="Lutzoni F."/>
            <person name="Magnuson J."/>
            <person name="Mondo S."/>
            <person name="Nolan M."/>
            <person name="Ohm R."/>
            <person name="Pangilinan J."/>
            <person name="Park H.-J."/>
            <person name="Ramirez L."/>
            <person name="Alfaro M."/>
            <person name="Sun H."/>
            <person name="Tritt A."/>
            <person name="Yoshinaga Y."/>
            <person name="Zwiers L.-H."/>
            <person name="Turgeon B.G."/>
            <person name="Goodwin S.B."/>
            <person name="Spatafora J.W."/>
            <person name="Crous P.W."/>
            <person name="Grigoriev I.V."/>
        </authorList>
    </citation>
    <scope>NUCLEOTIDE SEQUENCE</scope>
    <source>
        <strain evidence="2">CBS 342.82</strain>
    </source>
</reference>
<evidence type="ECO:0000313" key="2">
    <source>
        <dbReference type="RefSeq" id="XP_033459241.1"/>
    </source>
</evidence>
<reference evidence="2" key="3">
    <citation type="submission" date="2025-08" db="UniProtKB">
        <authorList>
            <consortium name="RefSeq"/>
        </authorList>
    </citation>
    <scope>IDENTIFICATION</scope>
    <source>
        <strain evidence="2">CBS 342.82</strain>
    </source>
</reference>
<dbReference type="AlphaFoldDB" id="A0A6J3M2G2"/>
<gene>
    <name evidence="2" type="ORF">K489DRAFT_380948</name>
</gene>
<dbReference type="Proteomes" id="UP000504637">
    <property type="component" value="Unplaced"/>
</dbReference>